<dbReference type="PANTHER" id="PTHR30244">
    <property type="entry name" value="TRANSAMINASE"/>
    <property type="match status" value="1"/>
</dbReference>
<dbReference type="Gene3D" id="3.90.1150.10">
    <property type="entry name" value="Aspartate Aminotransferase, domain 1"/>
    <property type="match status" value="1"/>
</dbReference>
<evidence type="ECO:0000256" key="3">
    <source>
        <dbReference type="PIRSR" id="PIRSR000390-2"/>
    </source>
</evidence>
<sequence>MEQIPVSGPWITAKEVAYVTDAVSTAWYGQANKYHDLFEQNFAAYLGVRFAVCLPSCTSAIHLALLALGVGPGDEVIVPDITWIASAAPISYVGATPVFADIDPQTWCLSAAALEECITPRTRAVIPVDLYGNVPDMDAIRAIARRHDLAVLEDAAEAIGSEYRSRKAGSLGDVGVFSFHGSKTMTTGEGGMLVTDREDLYQRVLTLRDHGRRPEDKMFWNTEVAFKYKMSSLQAALGLAQLERLEELVTRKRRIFSWYRRELSGVAGLTLNYEAPGTKNTYWMVTAVIDPKLGLTKENLLEQLRESGIDGRPFFHPLSLLPAYAHLPQARQARRRNRVAYGLSPWGVNVPSGLNMDEEKVAYVCRTLKRLVSLAVVPDYQPVTPEEKRAVL</sequence>
<dbReference type="GO" id="GO:0000271">
    <property type="term" value="P:polysaccharide biosynthetic process"/>
    <property type="evidence" value="ECO:0007669"/>
    <property type="project" value="TreeGrafter"/>
</dbReference>
<dbReference type="Gene3D" id="3.40.640.10">
    <property type="entry name" value="Type I PLP-dependent aspartate aminotransferase-like (Major domain)"/>
    <property type="match status" value="1"/>
</dbReference>
<gene>
    <name evidence="5" type="ORF">ENV52_01995</name>
</gene>
<dbReference type="InterPro" id="IPR015421">
    <property type="entry name" value="PyrdxlP-dep_Trfase_major"/>
</dbReference>
<keyword evidence="5" id="KW-0032">Aminotransferase</keyword>
<dbReference type="InterPro" id="IPR000653">
    <property type="entry name" value="DegT/StrS_aminotransferase"/>
</dbReference>
<feature type="active site" description="Proton acceptor" evidence="2">
    <location>
        <position position="183"/>
    </location>
</feature>
<dbReference type="InterPro" id="IPR015424">
    <property type="entry name" value="PyrdxlP-dep_Trfase"/>
</dbReference>
<dbReference type="PIRSF" id="PIRSF000390">
    <property type="entry name" value="PLP_StrS"/>
    <property type="match status" value="1"/>
</dbReference>
<name>A0A7V6A1G3_9BACT</name>
<comment type="similarity">
    <text evidence="1 4">Belongs to the DegT/DnrJ/EryC1 family.</text>
</comment>
<feature type="modified residue" description="N6-(pyridoxal phosphate)lysine" evidence="3">
    <location>
        <position position="183"/>
    </location>
</feature>
<organism evidence="5">
    <name type="scientific">Desulfobacca acetoxidans</name>
    <dbReference type="NCBI Taxonomy" id="60893"/>
    <lineage>
        <taxon>Bacteria</taxon>
        <taxon>Pseudomonadati</taxon>
        <taxon>Thermodesulfobacteriota</taxon>
        <taxon>Desulfobaccia</taxon>
        <taxon>Desulfobaccales</taxon>
        <taxon>Desulfobaccaceae</taxon>
        <taxon>Desulfobacca</taxon>
    </lineage>
</organism>
<dbReference type="GO" id="GO:0030170">
    <property type="term" value="F:pyridoxal phosphate binding"/>
    <property type="evidence" value="ECO:0007669"/>
    <property type="project" value="TreeGrafter"/>
</dbReference>
<dbReference type="SUPFAM" id="SSF53383">
    <property type="entry name" value="PLP-dependent transferases"/>
    <property type="match status" value="1"/>
</dbReference>
<keyword evidence="3 4" id="KW-0663">Pyridoxal phosphate</keyword>
<dbReference type="PANTHER" id="PTHR30244:SF34">
    <property type="entry name" value="DTDP-4-AMINO-4,6-DIDEOXYGALACTOSE TRANSAMINASE"/>
    <property type="match status" value="1"/>
</dbReference>
<evidence type="ECO:0000256" key="4">
    <source>
        <dbReference type="RuleBase" id="RU004508"/>
    </source>
</evidence>
<proteinExistence type="inferred from homology"/>
<dbReference type="CDD" id="cd00616">
    <property type="entry name" value="AHBA_syn"/>
    <property type="match status" value="1"/>
</dbReference>
<keyword evidence="5" id="KW-0808">Transferase</keyword>
<reference evidence="5" key="1">
    <citation type="journal article" date="2020" name="mSystems">
        <title>Genome- and Community-Level Interaction Insights into Carbon Utilization and Element Cycling Functions of Hydrothermarchaeota in Hydrothermal Sediment.</title>
        <authorList>
            <person name="Zhou Z."/>
            <person name="Liu Y."/>
            <person name="Xu W."/>
            <person name="Pan J."/>
            <person name="Luo Z.H."/>
            <person name="Li M."/>
        </authorList>
    </citation>
    <scope>NUCLEOTIDE SEQUENCE [LARGE SCALE GENOMIC DNA]</scope>
    <source>
        <strain evidence="5">SpSt-767</strain>
    </source>
</reference>
<dbReference type="InterPro" id="IPR015422">
    <property type="entry name" value="PyrdxlP-dep_Trfase_small"/>
</dbReference>
<evidence type="ECO:0000256" key="2">
    <source>
        <dbReference type="PIRSR" id="PIRSR000390-1"/>
    </source>
</evidence>
<dbReference type="GO" id="GO:0008483">
    <property type="term" value="F:transaminase activity"/>
    <property type="evidence" value="ECO:0007669"/>
    <property type="project" value="UniProtKB-KW"/>
</dbReference>
<dbReference type="EMBL" id="DTGR01000030">
    <property type="protein sequence ID" value="HHS28459.1"/>
    <property type="molecule type" value="Genomic_DNA"/>
</dbReference>
<dbReference type="AlphaFoldDB" id="A0A7V6A1G3"/>
<protein>
    <submittedName>
        <fullName evidence="5">DegT/DnrJ/EryC1/StrS family aminotransferase</fullName>
    </submittedName>
</protein>
<dbReference type="Pfam" id="PF01041">
    <property type="entry name" value="DegT_DnrJ_EryC1"/>
    <property type="match status" value="1"/>
</dbReference>
<accession>A0A7V6A1G3</accession>
<evidence type="ECO:0000313" key="5">
    <source>
        <dbReference type="EMBL" id="HHS28459.1"/>
    </source>
</evidence>
<evidence type="ECO:0000256" key="1">
    <source>
        <dbReference type="ARBA" id="ARBA00037999"/>
    </source>
</evidence>
<comment type="caution">
    <text evidence="5">The sequence shown here is derived from an EMBL/GenBank/DDBJ whole genome shotgun (WGS) entry which is preliminary data.</text>
</comment>